<dbReference type="PROSITE" id="PS50222">
    <property type="entry name" value="EF_HAND_2"/>
    <property type="match status" value="1"/>
</dbReference>
<dbReference type="InterPro" id="IPR034325">
    <property type="entry name" value="S-100_dom"/>
</dbReference>
<evidence type="ECO:0000256" key="2">
    <source>
        <dbReference type="ARBA" id="ARBA00022723"/>
    </source>
</evidence>
<dbReference type="GO" id="GO:0005615">
    <property type="term" value="C:extracellular space"/>
    <property type="evidence" value="ECO:0007669"/>
    <property type="project" value="TreeGrafter"/>
</dbReference>
<sequence length="131" mass="15144">MSDLEKSMIAIILVFHKYSNQKCTLRKAELKDLINNEMGQFIMEDWFSWGVGVCDSPLWGGLSMSATPSWHHWTYFKKIQENETLDQLFADLDLNKDLAIDFQEFIAMIAMVTSACHDLFVPGHEDHTRTN</sequence>
<reference evidence="6" key="1">
    <citation type="thesis" date="2021" institute="BYU ScholarsArchive" country="Provo, UT, USA">
        <title>Applications of and Algorithms for Genome Assembly and Genomic Analyses with an Emphasis on Marine Teleosts.</title>
        <authorList>
            <person name="Pickett B.D."/>
        </authorList>
    </citation>
    <scope>NUCLEOTIDE SEQUENCE</scope>
    <source>
        <strain evidence="6">HI-2016</strain>
    </source>
</reference>
<keyword evidence="3" id="KW-0677">Repeat</keyword>
<dbReference type="Pfam" id="PF01023">
    <property type="entry name" value="S_100"/>
    <property type="match status" value="1"/>
</dbReference>
<dbReference type="EMBL" id="JAFBMS010000004">
    <property type="protein sequence ID" value="KAG9353452.1"/>
    <property type="molecule type" value="Genomic_DNA"/>
</dbReference>
<dbReference type="InterPro" id="IPR001751">
    <property type="entry name" value="S100/CaBP7/8-like_CS"/>
</dbReference>
<proteinExistence type="inferred from homology"/>
<dbReference type="GO" id="GO:0005509">
    <property type="term" value="F:calcium ion binding"/>
    <property type="evidence" value="ECO:0007669"/>
    <property type="project" value="InterPro"/>
</dbReference>
<dbReference type="InterPro" id="IPR013787">
    <property type="entry name" value="S100_Ca-bd_sub"/>
</dbReference>
<dbReference type="SMART" id="SM01394">
    <property type="entry name" value="S_100"/>
    <property type="match status" value="1"/>
</dbReference>
<dbReference type="PANTHER" id="PTHR11639">
    <property type="entry name" value="S100 CALCIUM-BINDING PROTEIN"/>
    <property type="match status" value="1"/>
</dbReference>
<keyword evidence="7" id="KW-1185">Reference proteome</keyword>
<comment type="similarity">
    <text evidence="1">Belongs to the S-100 family.</text>
</comment>
<name>A0A8T2PQ08_9TELE</name>
<dbReference type="SUPFAM" id="SSF47473">
    <property type="entry name" value="EF-hand"/>
    <property type="match status" value="1"/>
</dbReference>
<dbReference type="GO" id="GO:0005737">
    <property type="term" value="C:cytoplasm"/>
    <property type="evidence" value="ECO:0007669"/>
    <property type="project" value="TreeGrafter"/>
</dbReference>
<evidence type="ECO:0000256" key="3">
    <source>
        <dbReference type="ARBA" id="ARBA00022737"/>
    </source>
</evidence>
<organism evidence="6 7">
    <name type="scientific">Albula glossodonta</name>
    <name type="common">roundjaw bonefish</name>
    <dbReference type="NCBI Taxonomy" id="121402"/>
    <lineage>
        <taxon>Eukaryota</taxon>
        <taxon>Metazoa</taxon>
        <taxon>Chordata</taxon>
        <taxon>Craniata</taxon>
        <taxon>Vertebrata</taxon>
        <taxon>Euteleostomi</taxon>
        <taxon>Actinopterygii</taxon>
        <taxon>Neopterygii</taxon>
        <taxon>Teleostei</taxon>
        <taxon>Albuliformes</taxon>
        <taxon>Albulidae</taxon>
        <taxon>Albula</taxon>
    </lineage>
</organism>
<protein>
    <recommendedName>
        <fullName evidence="5">EF-hand domain-containing protein</fullName>
    </recommendedName>
</protein>
<dbReference type="Proteomes" id="UP000824540">
    <property type="component" value="Unassembled WGS sequence"/>
</dbReference>
<keyword evidence="2" id="KW-0479">Metal-binding</keyword>
<feature type="domain" description="EF-hand" evidence="5">
    <location>
        <begin position="80"/>
        <end position="115"/>
    </location>
</feature>
<evidence type="ECO:0000256" key="1">
    <source>
        <dbReference type="ARBA" id="ARBA00007323"/>
    </source>
</evidence>
<dbReference type="OrthoDB" id="26525at2759"/>
<gene>
    <name evidence="6" type="ORF">JZ751_018048</name>
</gene>
<dbReference type="PROSITE" id="PS00303">
    <property type="entry name" value="S100_CABP"/>
    <property type="match status" value="1"/>
</dbReference>
<dbReference type="InterPro" id="IPR011992">
    <property type="entry name" value="EF-hand-dom_pair"/>
</dbReference>
<dbReference type="GO" id="GO:0046914">
    <property type="term" value="F:transition metal ion binding"/>
    <property type="evidence" value="ECO:0007669"/>
    <property type="project" value="InterPro"/>
</dbReference>
<evidence type="ECO:0000313" key="6">
    <source>
        <dbReference type="EMBL" id="KAG9353452.1"/>
    </source>
</evidence>
<evidence type="ECO:0000256" key="4">
    <source>
        <dbReference type="ARBA" id="ARBA00022837"/>
    </source>
</evidence>
<accession>A0A8T2PQ08</accession>
<dbReference type="GO" id="GO:0048306">
    <property type="term" value="F:calcium-dependent protein binding"/>
    <property type="evidence" value="ECO:0007669"/>
    <property type="project" value="TreeGrafter"/>
</dbReference>
<dbReference type="GO" id="GO:0008284">
    <property type="term" value="P:positive regulation of cell population proliferation"/>
    <property type="evidence" value="ECO:0007669"/>
    <property type="project" value="TreeGrafter"/>
</dbReference>
<dbReference type="AlphaFoldDB" id="A0A8T2PQ08"/>
<keyword evidence="4" id="KW-0106">Calcium</keyword>
<dbReference type="PANTHER" id="PTHR11639:SF142">
    <property type="entry name" value="PROTEIN S100-B"/>
    <property type="match status" value="1"/>
</dbReference>
<dbReference type="GO" id="GO:0044548">
    <property type="term" value="F:S100 protein binding"/>
    <property type="evidence" value="ECO:0007669"/>
    <property type="project" value="TreeGrafter"/>
</dbReference>
<comment type="caution">
    <text evidence="6">The sequence shown here is derived from an EMBL/GenBank/DDBJ whole genome shotgun (WGS) entry which is preliminary data.</text>
</comment>
<dbReference type="CDD" id="cd00213">
    <property type="entry name" value="S-100"/>
    <property type="match status" value="1"/>
</dbReference>
<evidence type="ECO:0000313" key="7">
    <source>
        <dbReference type="Proteomes" id="UP000824540"/>
    </source>
</evidence>
<dbReference type="GO" id="GO:0050786">
    <property type="term" value="F:RAGE receptor binding"/>
    <property type="evidence" value="ECO:0007669"/>
    <property type="project" value="TreeGrafter"/>
</dbReference>
<evidence type="ECO:0000259" key="5">
    <source>
        <dbReference type="PROSITE" id="PS50222"/>
    </source>
</evidence>
<dbReference type="InterPro" id="IPR002048">
    <property type="entry name" value="EF_hand_dom"/>
</dbReference>
<dbReference type="GO" id="GO:0005634">
    <property type="term" value="C:nucleus"/>
    <property type="evidence" value="ECO:0007669"/>
    <property type="project" value="TreeGrafter"/>
</dbReference>
<dbReference type="SMART" id="SM00054">
    <property type="entry name" value="EFh"/>
    <property type="match status" value="1"/>
</dbReference>
<dbReference type="Gene3D" id="1.10.238.10">
    <property type="entry name" value="EF-hand"/>
    <property type="match status" value="1"/>
</dbReference>
<dbReference type="GO" id="GO:0043123">
    <property type="term" value="P:positive regulation of canonical NF-kappaB signal transduction"/>
    <property type="evidence" value="ECO:0007669"/>
    <property type="project" value="TreeGrafter"/>
</dbReference>